<keyword evidence="6" id="KW-0411">Iron-sulfur</keyword>
<dbReference type="PANTHER" id="PTHR42989:SF1">
    <property type="entry name" value="FORMATE HYDROGENLYASE SUBUNIT 7-RELATED"/>
    <property type="match status" value="1"/>
</dbReference>
<keyword evidence="5" id="KW-0408">Iron</keyword>
<evidence type="ECO:0000256" key="5">
    <source>
        <dbReference type="ARBA" id="ARBA00023004"/>
    </source>
</evidence>
<gene>
    <name evidence="8" type="ORF">SAMN04488502_10292</name>
</gene>
<feature type="domain" description="NADH:ubiquinone oxidoreductase-like 20kDa subunit" evidence="7">
    <location>
        <begin position="35"/>
        <end position="144"/>
    </location>
</feature>
<accession>A0A1G9Q9I5</accession>
<keyword evidence="9" id="KW-1185">Reference proteome</keyword>
<evidence type="ECO:0000313" key="9">
    <source>
        <dbReference type="Proteomes" id="UP000214880"/>
    </source>
</evidence>
<dbReference type="Pfam" id="PF01058">
    <property type="entry name" value="Oxidored_q6"/>
    <property type="match status" value="1"/>
</dbReference>
<evidence type="ECO:0000256" key="3">
    <source>
        <dbReference type="ARBA" id="ARBA00022485"/>
    </source>
</evidence>
<proteinExistence type="inferred from homology"/>
<evidence type="ECO:0000256" key="4">
    <source>
        <dbReference type="ARBA" id="ARBA00022723"/>
    </source>
</evidence>
<dbReference type="EMBL" id="FNHB01000002">
    <property type="protein sequence ID" value="SDM07718.1"/>
    <property type="molecule type" value="Genomic_DNA"/>
</dbReference>
<dbReference type="NCBIfam" id="NF005012">
    <property type="entry name" value="PRK06411.1"/>
    <property type="match status" value="1"/>
</dbReference>
<sequence>MEDDQASLPPADWQARLKKLLGCSLHIRHVDAGSCNGCDFEMMALCNPVYDVQRFGIEFVASPRHADMLLVTGGVTRHLAEALKKTYQAAAAPKLVVAVGSCACSGGIAGQSYANAGGVDKIVPVDVYIPGCPPRPAALLEGILLALNRV</sequence>
<dbReference type="SUPFAM" id="SSF56770">
    <property type="entry name" value="HydA/Nqo6-like"/>
    <property type="match status" value="1"/>
</dbReference>
<dbReference type="InterPro" id="IPR006138">
    <property type="entry name" value="NADH_UQ_OxRdtase_20Kd_su"/>
</dbReference>
<dbReference type="Proteomes" id="UP000214880">
    <property type="component" value="Unassembled WGS sequence"/>
</dbReference>
<evidence type="ECO:0000313" key="8">
    <source>
        <dbReference type="EMBL" id="SDM07718.1"/>
    </source>
</evidence>
<dbReference type="RefSeq" id="WP_092070218.1">
    <property type="nucleotide sequence ID" value="NZ_FNHB01000002.1"/>
</dbReference>
<comment type="similarity">
    <text evidence="2">Belongs to the complex I 20 kDa subunit family.</text>
</comment>
<dbReference type="GO" id="GO:0046872">
    <property type="term" value="F:metal ion binding"/>
    <property type="evidence" value="ECO:0007669"/>
    <property type="project" value="UniProtKB-KW"/>
</dbReference>
<evidence type="ECO:0000256" key="2">
    <source>
        <dbReference type="ARBA" id="ARBA00009173"/>
    </source>
</evidence>
<evidence type="ECO:0000256" key="1">
    <source>
        <dbReference type="ARBA" id="ARBA00001966"/>
    </source>
</evidence>
<keyword evidence="4" id="KW-0479">Metal-binding</keyword>
<dbReference type="GO" id="GO:0051539">
    <property type="term" value="F:4 iron, 4 sulfur cluster binding"/>
    <property type="evidence" value="ECO:0007669"/>
    <property type="project" value="UniProtKB-KW"/>
</dbReference>
<organism evidence="8 9">
    <name type="scientific">Dendrosporobacter quercicolus</name>
    <dbReference type="NCBI Taxonomy" id="146817"/>
    <lineage>
        <taxon>Bacteria</taxon>
        <taxon>Bacillati</taxon>
        <taxon>Bacillota</taxon>
        <taxon>Negativicutes</taxon>
        <taxon>Selenomonadales</taxon>
        <taxon>Sporomusaceae</taxon>
        <taxon>Dendrosporobacter</taxon>
    </lineage>
</organism>
<dbReference type="InterPro" id="IPR006137">
    <property type="entry name" value="NADH_UbQ_OxRdtase-like_20kDa"/>
</dbReference>
<protein>
    <submittedName>
        <fullName evidence="8">Ni,Fe-hydrogenase III small subunit</fullName>
    </submittedName>
</protein>
<keyword evidence="3" id="KW-0004">4Fe-4S</keyword>
<evidence type="ECO:0000256" key="6">
    <source>
        <dbReference type="ARBA" id="ARBA00023014"/>
    </source>
</evidence>
<dbReference type="Gene3D" id="3.40.50.12280">
    <property type="match status" value="1"/>
</dbReference>
<dbReference type="PANTHER" id="PTHR42989">
    <property type="entry name" value="HYDROGENASE-4 COMPONENT I"/>
    <property type="match status" value="1"/>
</dbReference>
<dbReference type="GO" id="GO:0008137">
    <property type="term" value="F:NADH dehydrogenase (ubiquinone) activity"/>
    <property type="evidence" value="ECO:0007669"/>
    <property type="project" value="InterPro"/>
</dbReference>
<dbReference type="STRING" id="146817.SAMN04488502_10292"/>
<comment type="cofactor">
    <cofactor evidence="1">
        <name>[4Fe-4S] cluster</name>
        <dbReference type="ChEBI" id="CHEBI:49883"/>
    </cofactor>
</comment>
<dbReference type="PROSITE" id="PS01150">
    <property type="entry name" value="COMPLEX1_20K"/>
    <property type="match status" value="1"/>
</dbReference>
<dbReference type="AlphaFoldDB" id="A0A1G9Q9I5"/>
<name>A0A1G9Q9I5_9FIRM</name>
<evidence type="ECO:0000259" key="7">
    <source>
        <dbReference type="Pfam" id="PF01058"/>
    </source>
</evidence>
<dbReference type="InterPro" id="IPR052375">
    <property type="entry name" value="Complex_I_20kDa-like"/>
</dbReference>
<reference evidence="8 9" key="1">
    <citation type="submission" date="2016-10" db="EMBL/GenBank/DDBJ databases">
        <authorList>
            <person name="de Groot N.N."/>
        </authorList>
    </citation>
    <scope>NUCLEOTIDE SEQUENCE [LARGE SCALE GENOMIC DNA]</scope>
    <source>
        <strain evidence="8 9">DSM 1736</strain>
    </source>
</reference>
<dbReference type="GO" id="GO:0048038">
    <property type="term" value="F:quinone binding"/>
    <property type="evidence" value="ECO:0007669"/>
    <property type="project" value="InterPro"/>
</dbReference>